<accession>A0A8H3ZQK3</accession>
<protein>
    <submittedName>
        <fullName evidence="1">Uncharacterized protein</fullName>
    </submittedName>
</protein>
<proteinExistence type="predicted"/>
<dbReference type="Proteomes" id="UP000434172">
    <property type="component" value="Unassembled WGS sequence"/>
</dbReference>
<evidence type="ECO:0000313" key="1">
    <source>
        <dbReference type="EMBL" id="KAF0324007.1"/>
    </source>
</evidence>
<organism evidence="1 2">
    <name type="scientific">Colletotrichum asianum</name>
    <dbReference type="NCBI Taxonomy" id="702518"/>
    <lineage>
        <taxon>Eukaryota</taxon>
        <taxon>Fungi</taxon>
        <taxon>Dikarya</taxon>
        <taxon>Ascomycota</taxon>
        <taxon>Pezizomycotina</taxon>
        <taxon>Sordariomycetes</taxon>
        <taxon>Hypocreomycetidae</taxon>
        <taxon>Glomerellales</taxon>
        <taxon>Glomerellaceae</taxon>
        <taxon>Colletotrichum</taxon>
        <taxon>Colletotrichum gloeosporioides species complex</taxon>
    </lineage>
</organism>
<evidence type="ECO:0000313" key="2">
    <source>
        <dbReference type="Proteomes" id="UP000434172"/>
    </source>
</evidence>
<gene>
    <name evidence="1" type="ORF">GQ607_008712</name>
</gene>
<name>A0A8H3ZQK3_9PEZI</name>
<sequence length="53" mass="5494">MANLFPFSTPACSILASSSGRSTSKTPVPPHSSYLDGAQASTMTILYDAQVGM</sequence>
<keyword evidence="2" id="KW-1185">Reference proteome</keyword>
<dbReference type="EMBL" id="WOWK01000047">
    <property type="protein sequence ID" value="KAF0324007.1"/>
    <property type="molecule type" value="Genomic_DNA"/>
</dbReference>
<comment type="caution">
    <text evidence="1">The sequence shown here is derived from an EMBL/GenBank/DDBJ whole genome shotgun (WGS) entry which is preliminary data.</text>
</comment>
<reference evidence="1 2" key="1">
    <citation type="submission" date="2019-12" db="EMBL/GenBank/DDBJ databases">
        <title>A genome sequence resource for the geographically widespread anthracnose pathogen Colletotrichum asianum.</title>
        <authorList>
            <person name="Meng Y."/>
        </authorList>
    </citation>
    <scope>NUCLEOTIDE SEQUENCE [LARGE SCALE GENOMIC DNA]</scope>
    <source>
        <strain evidence="1 2">ICMP 18580</strain>
    </source>
</reference>
<dbReference type="AlphaFoldDB" id="A0A8H3ZQK3"/>